<feature type="transmembrane region" description="Helical" evidence="2">
    <location>
        <begin position="50"/>
        <end position="68"/>
    </location>
</feature>
<reference evidence="3" key="2">
    <citation type="submission" date="2023-05" db="EMBL/GenBank/DDBJ databases">
        <authorList>
            <consortium name="Lawrence Berkeley National Laboratory"/>
            <person name="Steindorff A."/>
            <person name="Hensen N."/>
            <person name="Bonometti L."/>
            <person name="Westerberg I."/>
            <person name="Brannstrom I.O."/>
            <person name="Guillou S."/>
            <person name="Cros-Aarteil S."/>
            <person name="Calhoun S."/>
            <person name="Haridas S."/>
            <person name="Kuo A."/>
            <person name="Mondo S."/>
            <person name="Pangilinan J."/>
            <person name="Riley R."/>
            <person name="Labutti K."/>
            <person name="Andreopoulos B."/>
            <person name="Lipzen A."/>
            <person name="Chen C."/>
            <person name="Yanf M."/>
            <person name="Daum C."/>
            <person name="Ng V."/>
            <person name="Clum A."/>
            <person name="Ohm R."/>
            <person name="Martin F."/>
            <person name="Silar P."/>
            <person name="Natvig D."/>
            <person name="Lalanne C."/>
            <person name="Gautier V."/>
            <person name="Ament-Velasquez S.L."/>
            <person name="Kruys A."/>
            <person name="Hutchinson M.I."/>
            <person name="Powell A.J."/>
            <person name="Barry K."/>
            <person name="Miller A.N."/>
            <person name="Grigoriev I.V."/>
            <person name="Debuchy R."/>
            <person name="Gladieux P."/>
            <person name="Thoren M.H."/>
            <person name="Johannesson H."/>
        </authorList>
    </citation>
    <scope>NUCLEOTIDE SEQUENCE</scope>
    <source>
        <strain evidence="3">CBS 123565</strain>
    </source>
</reference>
<gene>
    <name evidence="3" type="ORF">BT67DRAFT_115249</name>
</gene>
<feature type="transmembrane region" description="Helical" evidence="2">
    <location>
        <begin position="88"/>
        <end position="114"/>
    </location>
</feature>
<proteinExistence type="predicted"/>
<keyword evidence="2" id="KW-0812">Transmembrane</keyword>
<feature type="region of interest" description="Disordered" evidence="1">
    <location>
        <begin position="194"/>
        <end position="217"/>
    </location>
</feature>
<evidence type="ECO:0000313" key="4">
    <source>
        <dbReference type="Proteomes" id="UP001304895"/>
    </source>
</evidence>
<dbReference type="EMBL" id="MU853402">
    <property type="protein sequence ID" value="KAK4137608.1"/>
    <property type="molecule type" value="Genomic_DNA"/>
</dbReference>
<keyword evidence="2" id="KW-1133">Transmembrane helix</keyword>
<evidence type="ECO:0000313" key="3">
    <source>
        <dbReference type="EMBL" id="KAK4137608.1"/>
    </source>
</evidence>
<feature type="transmembrane region" description="Helical" evidence="2">
    <location>
        <begin position="27"/>
        <end position="43"/>
    </location>
</feature>
<comment type="caution">
    <text evidence="3">The sequence shown here is derived from an EMBL/GenBank/DDBJ whole genome shotgun (WGS) entry which is preliminary data.</text>
</comment>
<keyword evidence="4" id="KW-1185">Reference proteome</keyword>
<evidence type="ECO:0000256" key="2">
    <source>
        <dbReference type="SAM" id="Phobius"/>
    </source>
</evidence>
<accession>A0AAN6URB0</accession>
<dbReference type="AlphaFoldDB" id="A0AAN6URB0"/>
<dbReference type="Proteomes" id="UP001304895">
    <property type="component" value="Unassembled WGS sequence"/>
</dbReference>
<reference evidence="3" key="1">
    <citation type="journal article" date="2023" name="Mol. Phylogenet. Evol.">
        <title>Genome-scale phylogeny and comparative genomics of the fungal order Sordariales.</title>
        <authorList>
            <person name="Hensen N."/>
            <person name="Bonometti L."/>
            <person name="Westerberg I."/>
            <person name="Brannstrom I.O."/>
            <person name="Guillou S."/>
            <person name="Cros-Aarteil S."/>
            <person name="Calhoun S."/>
            <person name="Haridas S."/>
            <person name="Kuo A."/>
            <person name="Mondo S."/>
            <person name="Pangilinan J."/>
            <person name="Riley R."/>
            <person name="LaButti K."/>
            <person name="Andreopoulos B."/>
            <person name="Lipzen A."/>
            <person name="Chen C."/>
            <person name="Yan M."/>
            <person name="Daum C."/>
            <person name="Ng V."/>
            <person name="Clum A."/>
            <person name="Steindorff A."/>
            <person name="Ohm R.A."/>
            <person name="Martin F."/>
            <person name="Silar P."/>
            <person name="Natvig D.O."/>
            <person name="Lalanne C."/>
            <person name="Gautier V."/>
            <person name="Ament-Velasquez S.L."/>
            <person name="Kruys A."/>
            <person name="Hutchinson M.I."/>
            <person name="Powell A.J."/>
            <person name="Barry K."/>
            <person name="Miller A.N."/>
            <person name="Grigoriev I.V."/>
            <person name="Debuchy R."/>
            <person name="Gladieux P."/>
            <person name="Hiltunen Thoren M."/>
            <person name="Johannesson H."/>
        </authorList>
    </citation>
    <scope>NUCLEOTIDE SEQUENCE</scope>
    <source>
        <strain evidence="3">CBS 123565</strain>
    </source>
</reference>
<organism evidence="3 4">
    <name type="scientific">Trichocladium antarcticum</name>
    <dbReference type="NCBI Taxonomy" id="1450529"/>
    <lineage>
        <taxon>Eukaryota</taxon>
        <taxon>Fungi</taxon>
        <taxon>Dikarya</taxon>
        <taxon>Ascomycota</taxon>
        <taxon>Pezizomycotina</taxon>
        <taxon>Sordariomycetes</taxon>
        <taxon>Sordariomycetidae</taxon>
        <taxon>Sordariales</taxon>
        <taxon>Chaetomiaceae</taxon>
        <taxon>Trichocladium</taxon>
    </lineage>
</organism>
<evidence type="ECO:0000256" key="1">
    <source>
        <dbReference type="SAM" id="MobiDB-lite"/>
    </source>
</evidence>
<keyword evidence="2" id="KW-0472">Membrane</keyword>
<sequence>MMDVGAQELIGHGAQIMSGLRSFFTEWIPGMIVVGATLIYWIAQYWIGVLTGLASLMLAPVFFCFHILTSPLRLAVAILAEVQPLIEWFGNAILIGITTGSFVALFTVFVASIAQFISSLFRPSQPATDEVQLSTHHNNGDVHRDYKVAKPDIYFREPVYSYPTASHSSSNPAYSPNSGRPIMVRPRMVPVPPMALARRRTPPGSLVSETIQEEDSE</sequence>
<name>A0AAN6URB0_9PEZI</name>
<protein>
    <submittedName>
        <fullName evidence="3">Uncharacterized protein</fullName>
    </submittedName>
</protein>